<dbReference type="VEuPathDB" id="CryptoDB:Cvel_25451"/>
<sequence length="114" mass="13225">MAAEVMATCRTYQQKQAVLQSLWATLKEKSKRRQVKKFGDEVFLDTWFPLGFPGDEEEEETGFPLGNLFVNLHTREKFDSLMHRHREATDSLLEFIEYYGVVPKKILTDGAPEL</sequence>
<name>A0A0G4HA58_9ALVE</name>
<reference evidence="1" key="1">
    <citation type="submission" date="2014-11" db="EMBL/GenBank/DDBJ databases">
        <authorList>
            <person name="Otto D Thomas"/>
            <person name="Naeem Raeece"/>
        </authorList>
    </citation>
    <scope>NUCLEOTIDE SEQUENCE</scope>
</reference>
<accession>A0A0G4HA58</accession>
<dbReference type="PhylomeDB" id="A0A0G4HA58"/>
<dbReference type="EMBL" id="CDMZ01002078">
    <property type="protein sequence ID" value="CEM40650.1"/>
    <property type="molecule type" value="Genomic_DNA"/>
</dbReference>
<protein>
    <submittedName>
        <fullName evidence="1">Uncharacterized protein</fullName>
    </submittedName>
</protein>
<gene>
    <name evidence="1" type="ORF">Cvel_25451</name>
</gene>
<organism evidence="1">
    <name type="scientific">Chromera velia CCMP2878</name>
    <dbReference type="NCBI Taxonomy" id="1169474"/>
    <lineage>
        <taxon>Eukaryota</taxon>
        <taxon>Sar</taxon>
        <taxon>Alveolata</taxon>
        <taxon>Colpodellida</taxon>
        <taxon>Chromeraceae</taxon>
        <taxon>Chromera</taxon>
    </lineage>
</organism>
<evidence type="ECO:0000313" key="1">
    <source>
        <dbReference type="EMBL" id="CEM40650.1"/>
    </source>
</evidence>
<proteinExistence type="predicted"/>
<dbReference type="AlphaFoldDB" id="A0A0G4HA58"/>